<reference evidence="1 2" key="1">
    <citation type="journal article" date="2022" name="DNA Res.">
        <title>Chromosomal-level genome assembly of the orchid tree Bauhinia variegata (Leguminosae; Cercidoideae) supports the allotetraploid origin hypothesis of Bauhinia.</title>
        <authorList>
            <person name="Zhong Y."/>
            <person name="Chen Y."/>
            <person name="Zheng D."/>
            <person name="Pang J."/>
            <person name="Liu Y."/>
            <person name="Luo S."/>
            <person name="Meng S."/>
            <person name="Qian L."/>
            <person name="Wei D."/>
            <person name="Dai S."/>
            <person name="Zhou R."/>
        </authorList>
    </citation>
    <scope>NUCLEOTIDE SEQUENCE [LARGE SCALE GENOMIC DNA]</scope>
    <source>
        <strain evidence="1">BV-YZ2020</strain>
    </source>
</reference>
<dbReference type="Proteomes" id="UP000828941">
    <property type="component" value="Chromosome 1"/>
</dbReference>
<organism evidence="1 2">
    <name type="scientific">Bauhinia variegata</name>
    <name type="common">Purple orchid tree</name>
    <name type="synonym">Phanera variegata</name>
    <dbReference type="NCBI Taxonomy" id="167791"/>
    <lineage>
        <taxon>Eukaryota</taxon>
        <taxon>Viridiplantae</taxon>
        <taxon>Streptophyta</taxon>
        <taxon>Embryophyta</taxon>
        <taxon>Tracheophyta</taxon>
        <taxon>Spermatophyta</taxon>
        <taxon>Magnoliopsida</taxon>
        <taxon>eudicotyledons</taxon>
        <taxon>Gunneridae</taxon>
        <taxon>Pentapetalae</taxon>
        <taxon>rosids</taxon>
        <taxon>fabids</taxon>
        <taxon>Fabales</taxon>
        <taxon>Fabaceae</taxon>
        <taxon>Cercidoideae</taxon>
        <taxon>Cercideae</taxon>
        <taxon>Bauhiniinae</taxon>
        <taxon>Bauhinia</taxon>
    </lineage>
</organism>
<dbReference type="EMBL" id="CM039426">
    <property type="protein sequence ID" value="KAI4357412.1"/>
    <property type="molecule type" value="Genomic_DNA"/>
</dbReference>
<sequence length="104" mass="11550">MKLYGFGLYHDPDHDYHHGHAHFGASELSGLVWLPPTPLTFTYIHSILAAQSSSLVECTGLFIAVHLKCPPTPCKTEYSELLQFKAGAMLGDAYLHQLPHAFWG</sequence>
<keyword evidence="2" id="KW-1185">Reference proteome</keyword>
<evidence type="ECO:0000313" key="2">
    <source>
        <dbReference type="Proteomes" id="UP000828941"/>
    </source>
</evidence>
<accession>A0ACB9Q994</accession>
<evidence type="ECO:0000313" key="1">
    <source>
        <dbReference type="EMBL" id="KAI4357412.1"/>
    </source>
</evidence>
<comment type="caution">
    <text evidence="1">The sequence shown here is derived from an EMBL/GenBank/DDBJ whole genome shotgun (WGS) entry which is preliminary data.</text>
</comment>
<proteinExistence type="predicted"/>
<gene>
    <name evidence="1" type="ORF">L6164_001361</name>
</gene>
<name>A0ACB9Q994_BAUVA</name>
<protein>
    <submittedName>
        <fullName evidence="1">Uncharacterized protein</fullName>
    </submittedName>
</protein>